<reference evidence="2" key="1">
    <citation type="submission" date="2020-05" db="EMBL/GenBank/DDBJ databases">
        <authorList>
            <person name="Chiriac C."/>
            <person name="Salcher M."/>
            <person name="Ghai R."/>
            <person name="Kavagutti S V."/>
        </authorList>
    </citation>
    <scope>NUCLEOTIDE SEQUENCE</scope>
</reference>
<evidence type="ECO:0000313" key="2">
    <source>
        <dbReference type="EMBL" id="CAB4179265.1"/>
    </source>
</evidence>
<protein>
    <recommendedName>
        <fullName evidence="1">DUF6378 domain-containing protein</fullName>
    </recommendedName>
</protein>
<evidence type="ECO:0000313" key="3">
    <source>
        <dbReference type="EMBL" id="CAB4220753.1"/>
    </source>
</evidence>
<proteinExistence type="predicted"/>
<sequence length="97" mass="11184">MSDSHKNILQEADALINGDRNYTYDHPLDNFNRIKKGWEVIFGIDITEEQVGLAMAWVKIARETYMHKRDNLTDGAGYLGTIEMVIDERNLRANKTI</sequence>
<evidence type="ECO:0000259" key="1">
    <source>
        <dbReference type="Pfam" id="PF19905"/>
    </source>
</evidence>
<dbReference type="EMBL" id="LR797501">
    <property type="protein sequence ID" value="CAB4220753.1"/>
    <property type="molecule type" value="Genomic_DNA"/>
</dbReference>
<gene>
    <name evidence="2" type="ORF">UFOVP1033_68</name>
    <name evidence="3" type="ORF">UFOVP1631_68</name>
</gene>
<dbReference type="InterPro" id="IPR045958">
    <property type="entry name" value="DUF6378"/>
</dbReference>
<name>A0A6J5QDT0_9CAUD</name>
<feature type="domain" description="DUF6378" evidence="1">
    <location>
        <begin position="7"/>
        <end position="82"/>
    </location>
</feature>
<dbReference type="Pfam" id="PF19905">
    <property type="entry name" value="DUF6378"/>
    <property type="match status" value="1"/>
</dbReference>
<dbReference type="EMBL" id="LR796981">
    <property type="protein sequence ID" value="CAB4179265.1"/>
    <property type="molecule type" value="Genomic_DNA"/>
</dbReference>
<accession>A0A6J5QDT0</accession>
<organism evidence="2">
    <name type="scientific">uncultured Caudovirales phage</name>
    <dbReference type="NCBI Taxonomy" id="2100421"/>
    <lineage>
        <taxon>Viruses</taxon>
        <taxon>Duplodnaviria</taxon>
        <taxon>Heunggongvirae</taxon>
        <taxon>Uroviricota</taxon>
        <taxon>Caudoviricetes</taxon>
        <taxon>Peduoviridae</taxon>
        <taxon>Maltschvirus</taxon>
        <taxon>Maltschvirus maltsch</taxon>
    </lineage>
</organism>